<evidence type="ECO:0000313" key="2">
    <source>
        <dbReference type="Proteomes" id="UP000003434"/>
    </source>
</evidence>
<name>E6LSE9_9FIRM</name>
<reference evidence="1 2" key="1">
    <citation type="submission" date="2010-12" db="EMBL/GenBank/DDBJ databases">
        <authorList>
            <person name="Muzny D."/>
            <person name="Qin X."/>
            <person name="Deng J."/>
            <person name="Jiang H."/>
            <person name="Liu Y."/>
            <person name="Qu J."/>
            <person name="Song X.-Z."/>
            <person name="Zhang L."/>
            <person name="Thornton R."/>
            <person name="Coyle M."/>
            <person name="Francisco L."/>
            <person name="Jackson L."/>
            <person name="Javaid M."/>
            <person name="Korchina V."/>
            <person name="Kovar C."/>
            <person name="Mata R."/>
            <person name="Mathew T."/>
            <person name="Ngo R."/>
            <person name="Nguyen L."/>
            <person name="Nguyen N."/>
            <person name="Okwuonu G."/>
            <person name="Ongeri F."/>
            <person name="Pham C."/>
            <person name="Simmons D."/>
            <person name="Wilczek-Boney K."/>
            <person name="Hale W."/>
            <person name="Jakkamsetti A."/>
            <person name="Pham P."/>
            <person name="Ruth R."/>
            <person name="San Lucas F."/>
            <person name="Warren J."/>
            <person name="Zhang J."/>
            <person name="Zhao Z."/>
            <person name="Zhou C."/>
            <person name="Zhu D."/>
            <person name="Lee S."/>
            <person name="Bess C."/>
            <person name="Blankenburg K."/>
            <person name="Forbes L."/>
            <person name="Fu Q."/>
            <person name="Gubbala S."/>
            <person name="Hirani K."/>
            <person name="Jayaseelan J.C."/>
            <person name="Lara F."/>
            <person name="Munidasa M."/>
            <person name="Palculict T."/>
            <person name="Patil S."/>
            <person name="Pu L.-L."/>
            <person name="Saada N."/>
            <person name="Tang L."/>
            <person name="Weissenberger G."/>
            <person name="Zhu Y."/>
            <person name="Hemphill L."/>
            <person name="Shang Y."/>
            <person name="Youmans B."/>
            <person name="Ayvaz T."/>
            <person name="Ross M."/>
            <person name="Santibanez J."/>
            <person name="Aqrawi P."/>
            <person name="Gross S."/>
            <person name="Joshi V."/>
            <person name="Fowler G."/>
            <person name="Nazareth L."/>
            <person name="Reid J."/>
            <person name="Worley K."/>
            <person name="Petrosino J."/>
            <person name="Highlander S."/>
            <person name="Gibbs R."/>
        </authorList>
    </citation>
    <scope>NUCLEOTIDE SEQUENCE [LARGE SCALE GENOMIC DNA]</scope>
    <source>
        <strain evidence="1 2">DSM 3986</strain>
    </source>
</reference>
<dbReference type="HOGENOM" id="CLU_3201433_0_0_9"/>
<dbReference type="Proteomes" id="UP000003434">
    <property type="component" value="Unassembled WGS sequence"/>
</dbReference>
<gene>
    <name evidence="1" type="ORF">HMPREF0381_2884</name>
</gene>
<dbReference type="AlphaFoldDB" id="E6LSE9"/>
<dbReference type="EMBL" id="AEPW01000113">
    <property type="protein sequence ID" value="EFU75246.1"/>
    <property type="molecule type" value="Genomic_DNA"/>
</dbReference>
<protein>
    <submittedName>
        <fullName evidence="1">Uncharacterized protein</fullName>
    </submittedName>
</protein>
<proteinExistence type="predicted"/>
<organism evidence="1 2">
    <name type="scientific">Lachnoanaerobaculum saburreum DSM 3986</name>
    <dbReference type="NCBI Taxonomy" id="887325"/>
    <lineage>
        <taxon>Bacteria</taxon>
        <taxon>Bacillati</taxon>
        <taxon>Bacillota</taxon>
        <taxon>Clostridia</taxon>
        <taxon>Lachnospirales</taxon>
        <taxon>Lachnospiraceae</taxon>
        <taxon>Lachnoanaerobaculum</taxon>
    </lineage>
</organism>
<sequence>MHEISCGKLIYIAKAFGCFAVFIAKNRFSVFKNLGWRLFKVAIFL</sequence>
<evidence type="ECO:0000313" key="1">
    <source>
        <dbReference type="EMBL" id="EFU75246.1"/>
    </source>
</evidence>
<comment type="caution">
    <text evidence="1">The sequence shown here is derived from an EMBL/GenBank/DDBJ whole genome shotgun (WGS) entry which is preliminary data.</text>
</comment>
<accession>E6LSE9</accession>